<feature type="compositionally biased region" description="Basic and acidic residues" evidence="6">
    <location>
        <begin position="714"/>
        <end position="727"/>
    </location>
</feature>
<dbReference type="SUPFAM" id="SSF50156">
    <property type="entry name" value="PDZ domain-like"/>
    <property type="match status" value="1"/>
</dbReference>
<keyword evidence="10" id="KW-1185">Reference proteome</keyword>
<dbReference type="InterPro" id="IPR020992">
    <property type="entry name" value="Tail_Prtase_C"/>
</dbReference>
<dbReference type="Gene3D" id="3.90.226.10">
    <property type="entry name" value="2-enoyl-CoA Hydratase, Chain A, domain 1"/>
    <property type="match status" value="1"/>
</dbReference>
<dbReference type="NCBIfam" id="TIGR00225">
    <property type="entry name" value="prc"/>
    <property type="match status" value="1"/>
</dbReference>
<dbReference type="Pfam" id="PF11818">
    <property type="entry name" value="DUF3340"/>
    <property type="match status" value="1"/>
</dbReference>
<organism evidence="9 10">
    <name type="scientific">Oligosphaera ethanolica</name>
    <dbReference type="NCBI Taxonomy" id="760260"/>
    <lineage>
        <taxon>Bacteria</taxon>
        <taxon>Pseudomonadati</taxon>
        <taxon>Lentisphaerota</taxon>
        <taxon>Oligosphaeria</taxon>
        <taxon>Oligosphaerales</taxon>
        <taxon>Oligosphaeraceae</taxon>
        <taxon>Oligosphaera</taxon>
    </lineage>
</organism>
<dbReference type="InterPro" id="IPR004447">
    <property type="entry name" value="Peptidase_S41A"/>
</dbReference>
<dbReference type="InterPro" id="IPR005151">
    <property type="entry name" value="Tail-specific_protease"/>
</dbReference>
<evidence type="ECO:0000313" key="9">
    <source>
        <dbReference type="EMBL" id="MDQ0289919.1"/>
    </source>
</evidence>
<dbReference type="SMART" id="SM00245">
    <property type="entry name" value="TSPc"/>
    <property type="match status" value="1"/>
</dbReference>
<dbReference type="CDD" id="cd06782">
    <property type="entry name" value="cpPDZ_CPP-like"/>
    <property type="match status" value="1"/>
</dbReference>
<dbReference type="PANTHER" id="PTHR32060:SF22">
    <property type="entry name" value="CARBOXYL-TERMINAL-PROCESSING PEPTIDASE 3, CHLOROPLASTIC"/>
    <property type="match status" value="1"/>
</dbReference>
<dbReference type="Pfam" id="PF17804">
    <property type="entry name" value="TSP_NTD"/>
    <property type="match status" value="1"/>
</dbReference>
<keyword evidence="2 5" id="KW-0645">Protease</keyword>
<dbReference type="GO" id="GO:0004252">
    <property type="term" value="F:serine-type endopeptidase activity"/>
    <property type="evidence" value="ECO:0007669"/>
    <property type="project" value="UniProtKB-EC"/>
</dbReference>
<evidence type="ECO:0000256" key="4">
    <source>
        <dbReference type="ARBA" id="ARBA00022825"/>
    </source>
</evidence>
<dbReference type="EC" id="3.4.21.102" evidence="9"/>
<dbReference type="GO" id="GO:0007165">
    <property type="term" value="P:signal transduction"/>
    <property type="evidence" value="ECO:0007669"/>
    <property type="project" value="TreeGrafter"/>
</dbReference>
<dbReference type="InterPro" id="IPR029045">
    <property type="entry name" value="ClpP/crotonase-like_dom_sf"/>
</dbReference>
<feature type="signal peptide" evidence="7">
    <location>
        <begin position="1"/>
        <end position="28"/>
    </location>
</feature>
<keyword evidence="7" id="KW-0732">Signal</keyword>
<feature type="domain" description="PDZ" evidence="8">
    <location>
        <begin position="294"/>
        <end position="364"/>
    </location>
</feature>
<dbReference type="InterPro" id="IPR036034">
    <property type="entry name" value="PDZ_sf"/>
</dbReference>
<evidence type="ECO:0000256" key="5">
    <source>
        <dbReference type="RuleBase" id="RU004404"/>
    </source>
</evidence>
<keyword evidence="3 5" id="KW-0378">Hydrolase</keyword>
<dbReference type="Pfam" id="PF03572">
    <property type="entry name" value="Peptidase_S41"/>
    <property type="match status" value="1"/>
</dbReference>
<evidence type="ECO:0000256" key="6">
    <source>
        <dbReference type="SAM" id="MobiDB-lite"/>
    </source>
</evidence>
<evidence type="ECO:0000259" key="8">
    <source>
        <dbReference type="PROSITE" id="PS50106"/>
    </source>
</evidence>
<protein>
    <submittedName>
        <fullName evidence="9">Carboxyl-terminal processing protease</fullName>
        <ecNumber evidence="9">3.4.21.102</ecNumber>
    </submittedName>
</protein>
<dbReference type="GO" id="GO:0006508">
    <property type="term" value="P:proteolysis"/>
    <property type="evidence" value="ECO:0007669"/>
    <property type="project" value="UniProtKB-KW"/>
</dbReference>
<dbReference type="PROSITE" id="PS50106">
    <property type="entry name" value="PDZ"/>
    <property type="match status" value="1"/>
</dbReference>
<feature type="chain" id="PRO_5041971061" evidence="7">
    <location>
        <begin position="29"/>
        <end position="770"/>
    </location>
</feature>
<comment type="caution">
    <text evidence="9">The sequence shown here is derived from an EMBL/GenBank/DDBJ whole genome shotgun (WGS) entry which is preliminary data.</text>
</comment>
<dbReference type="GO" id="GO:0030288">
    <property type="term" value="C:outer membrane-bounded periplasmic space"/>
    <property type="evidence" value="ECO:0007669"/>
    <property type="project" value="TreeGrafter"/>
</dbReference>
<evidence type="ECO:0000256" key="7">
    <source>
        <dbReference type="SAM" id="SignalP"/>
    </source>
</evidence>
<feature type="region of interest" description="Disordered" evidence="6">
    <location>
        <begin position="196"/>
        <end position="238"/>
    </location>
</feature>
<name>A0AAE3VG51_9BACT</name>
<dbReference type="SMART" id="SM00228">
    <property type="entry name" value="PDZ"/>
    <property type="match status" value="1"/>
</dbReference>
<evidence type="ECO:0000313" key="10">
    <source>
        <dbReference type="Proteomes" id="UP001238163"/>
    </source>
</evidence>
<dbReference type="Gene3D" id="2.30.42.10">
    <property type="match status" value="1"/>
</dbReference>
<dbReference type="Proteomes" id="UP001238163">
    <property type="component" value="Unassembled WGS sequence"/>
</dbReference>
<sequence>MDVFKKTTRRIILLLLGLCLCLPQSVRAAGETPEALLQQEPVLVKPSIRERLVGKVVVDLIAHFHYEPQMIDPALSSEWFQEYFKTLDANRMMFLESDIDSFRSYETVLWNSRNRVANLDFAFDVYQLYLRRSREWALYSIECLKMPHDFTVDESLPIDAREEPWCKNMDELRDLWRRRVKNALLNEEIIARKEREKELKQTSDKTPAAGDAAAAATTAATAGEQGAAGSDESVDSVLPKDAPDVRLAKNFARNYKRRTELEAIDILELFLSSLTRVYDPHSAYMAPETKENFDINMRLSLQGIGAVLTSQDSYTTVVSIIPGGPADKDGHLKGGDRIIAVAQDGEDPVDVVETPLNKVVSQIRGPKGTTVHLTILPEGSGTPQRLSLVRDEVKLTDQEAQSEIRVLPLSSGREARVLVVYLPSFYADFEAKAKGDDNFKSSTRDISALLTKASQERPLDGMILDLRGNGGGALEEAIDLSGLFLADGPVVQVRNNKGQVEKRMVPAGTAEYGGPLLVLVDKFSASASEIVAAALQDRGRAIIIGDRSTHGKGTVQTIFDLRRVPSISRAQAQIGNSEPGSLKFTMAKFYRVNGSSTQVKGVTPDIFFPSFTDHMETGEGNLPHVLPWDVIEPAGYQRLDSLDALLPALKDAALQRSQADPLFQEYNRDIAFYADLRAVKALPLQREAREAFQAREEEASKMIRKFQAQRKNARKSDDKGAAGDAGEPGKDLILEAALGVMGDLLQALPAGALAAENAPAPAPALPTAAE</sequence>
<dbReference type="CDD" id="cd07560">
    <property type="entry name" value="Peptidase_S41_CPP"/>
    <property type="match status" value="1"/>
</dbReference>
<dbReference type="EMBL" id="JAUSVL010000001">
    <property type="protein sequence ID" value="MDQ0289919.1"/>
    <property type="molecule type" value="Genomic_DNA"/>
</dbReference>
<feature type="region of interest" description="Disordered" evidence="6">
    <location>
        <begin position="706"/>
        <end position="727"/>
    </location>
</feature>
<evidence type="ECO:0000256" key="3">
    <source>
        <dbReference type="ARBA" id="ARBA00022801"/>
    </source>
</evidence>
<dbReference type="InterPro" id="IPR001478">
    <property type="entry name" value="PDZ"/>
</dbReference>
<proteinExistence type="inferred from homology"/>
<evidence type="ECO:0000256" key="2">
    <source>
        <dbReference type="ARBA" id="ARBA00022670"/>
    </source>
</evidence>
<dbReference type="AlphaFoldDB" id="A0AAE3VG51"/>
<dbReference type="InterPro" id="IPR040573">
    <property type="entry name" value="TSP_N"/>
</dbReference>
<comment type="similarity">
    <text evidence="1 5">Belongs to the peptidase S41A family.</text>
</comment>
<dbReference type="SUPFAM" id="SSF52096">
    <property type="entry name" value="ClpP/crotonase"/>
    <property type="match status" value="1"/>
</dbReference>
<evidence type="ECO:0000256" key="1">
    <source>
        <dbReference type="ARBA" id="ARBA00009179"/>
    </source>
</evidence>
<gene>
    <name evidence="9" type="ORF">J3R75_002026</name>
</gene>
<feature type="compositionally biased region" description="Low complexity" evidence="6">
    <location>
        <begin position="206"/>
        <end position="229"/>
    </location>
</feature>
<dbReference type="RefSeq" id="WP_307261357.1">
    <property type="nucleotide sequence ID" value="NZ_JAUSVL010000001.1"/>
</dbReference>
<keyword evidence="4 5" id="KW-0720">Serine protease</keyword>
<dbReference type="PANTHER" id="PTHR32060">
    <property type="entry name" value="TAIL-SPECIFIC PROTEASE"/>
    <property type="match status" value="1"/>
</dbReference>
<accession>A0AAE3VG51</accession>
<reference evidence="9" key="1">
    <citation type="submission" date="2023-07" db="EMBL/GenBank/DDBJ databases">
        <title>Genomic Encyclopedia of Type Strains, Phase IV (KMG-IV): sequencing the most valuable type-strain genomes for metagenomic binning, comparative biology and taxonomic classification.</title>
        <authorList>
            <person name="Goeker M."/>
        </authorList>
    </citation>
    <scope>NUCLEOTIDE SEQUENCE</scope>
    <source>
        <strain evidence="9">DSM 24202</strain>
    </source>
</reference>
<dbReference type="Pfam" id="PF00595">
    <property type="entry name" value="PDZ"/>
    <property type="match status" value="1"/>
</dbReference>